<name>A0A1F5Y090_9BACT</name>
<dbReference type="InterPro" id="IPR013216">
    <property type="entry name" value="Methyltransf_11"/>
</dbReference>
<dbReference type="InterPro" id="IPR029063">
    <property type="entry name" value="SAM-dependent_MTases_sf"/>
</dbReference>
<dbReference type="AlphaFoldDB" id="A0A1F5Y090"/>
<dbReference type="Pfam" id="PF08241">
    <property type="entry name" value="Methyltransf_11"/>
    <property type="match status" value="1"/>
</dbReference>
<dbReference type="CDD" id="cd02440">
    <property type="entry name" value="AdoMet_MTases"/>
    <property type="match status" value="1"/>
</dbReference>
<evidence type="ECO:0000259" key="1">
    <source>
        <dbReference type="Pfam" id="PF08241"/>
    </source>
</evidence>
<evidence type="ECO:0000313" key="2">
    <source>
        <dbReference type="EMBL" id="OGF93516.1"/>
    </source>
</evidence>
<reference evidence="2 3" key="1">
    <citation type="journal article" date="2016" name="Nat. Commun.">
        <title>Thousands of microbial genomes shed light on interconnected biogeochemical processes in an aquifer system.</title>
        <authorList>
            <person name="Anantharaman K."/>
            <person name="Brown C.T."/>
            <person name="Hug L.A."/>
            <person name="Sharon I."/>
            <person name="Castelle C.J."/>
            <person name="Probst A.J."/>
            <person name="Thomas B.C."/>
            <person name="Singh A."/>
            <person name="Wilkins M.J."/>
            <person name="Karaoz U."/>
            <person name="Brodie E.L."/>
            <person name="Williams K.H."/>
            <person name="Hubbard S.S."/>
            <person name="Banfield J.F."/>
        </authorList>
    </citation>
    <scope>NUCLEOTIDE SEQUENCE [LARGE SCALE GENOMIC DNA]</scope>
</reference>
<dbReference type="SUPFAM" id="SSF53335">
    <property type="entry name" value="S-adenosyl-L-methionine-dependent methyltransferases"/>
    <property type="match status" value="1"/>
</dbReference>
<dbReference type="STRING" id="1798364.A3G54_00765"/>
<organism evidence="2 3">
    <name type="scientific">Candidatus Giovannonibacteria bacterium RIFCSPLOWO2_12_FULL_44_15</name>
    <dbReference type="NCBI Taxonomy" id="1798364"/>
    <lineage>
        <taxon>Bacteria</taxon>
        <taxon>Candidatus Giovannoniibacteriota</taxon>
    </lineage>
</organism>
<dbReference type="Proteomes" id="UP000178894">
    <property type="component" value="Unassembled WGS sequence"/>
</dbReference>
<dbReference type="EMBL" id="MFIQ01000014">
    <property type="protein sequence ID" value="OGF93516.1"/>
    <property type="molecule type" value="Genomic_DNA"/>
</dbReference>
<proteinExistence type="predicted"/>
<sequence>MASINESASYGDKLAKKSWLIKTGKIPGIIERHKVVKLGRMIDIGCGRGSTALFFKDFFNEVYATDMDCYLSEEAKAKLKFLRVDLNFEKFPYLDGYFDLVTALQVIEHLENPFQVMRETHRVLRPGGFFIISIPNPFQITNRLKFLFGGNVGRYTLDNNHLLFLTRDVFKKTYLAKFDLIETIYQKGDIPFWGEAWGYFRGKARRQASENSPAVGIFQPRRRLRAKEKVNNSR</sequence>
<comment type="caution">
    <text evidence="2">The sequence shown here is derived from an EMBL/GenBank/DDBJ whole genome shotgun (WGS) entry which is preliminary data.</text>
</comment>
<dbReference type="GO" id="GO:0008757">
    <property type="term" value="F:S-adenosylmethionine-dependent methyltransferase activity"/>
    <property type="evidence" value="ECO:0007669"/>
    <property type="project" value="InterPro"/>
</dbReference>
<protein>
    <recommendedName>
        <fullName evidence="1">Methyltransferase type 11 domain-containing protein</fullName>
    </recommendedName>
</protein>
<dbReference type="Gene3D" id="3.40.50.150">
    <property type="entry name" value="Vaccinia Virus protein VP39"/>
    <property type="match status" value="1"/>
</dbReference>
<gene>
    <name evidence="2" type="ORF">A3G54_00765</name>
</gene>
<feature type="domain" description="Methyltransferase type 11" evidence="1">
    <location>
        <begin position="42"/>
        <end position="132"/>
    </location>
</feature>
<dbReference type="PANTHER" id="PTHR43861">
    <property type="entry name" value="TRANS-ACONITATE 2-METHYLTRANSFERASE-RELATED"/>
    <property type="match status" value="1"/>
</dbReference>
<accession>A0A1F5Y090</accession>
<evidence type="ECO:0000313" key="3">
    <source>
        <dbReference type="Proteomes" id="UP000178894"/>
    </source>
</evidence>